<dbReference type="InterPro" id="IPR016181">
    <property type="entry name" value="Acyl_CoA_acyltransferase"/>
</dbReference>
<dbReference type="HOGENOM" id="CLU_050659_4_0_7"/>
<proteinExistence type="predicted"/>
<keyword evidence="3" id="KW-1185">Reference proteome</keyword>
<organism evidence="2 3">
    <name type="scientific">Haliangium ochraceum (strain DSM 14365 / JCM 11303 / SMP-2)</name>
    <dbReference type="NCBI Taxonomy" id="502025"/>
    <lineage>
        <taxon>Bacteria</taxon>
        <taxon>Pseudomonadati</taxon>
        <taxon>Myxococcota</taxon>
        <taxon>Polyangia</taxon>
        <taxon>Haliangiales</taxon>
        <taxon>Kofleriaceae</taxon>
        <taxon>Haliangium</taxon>
    </lineage>
</organism>
<dbReference type="Pfam" id="PF13527">
    <property type="entry name" value="Acetyltransf_9"/>
    <property type="match status" value="1"/>
</dbReference>
<accession>D0LX35</accession>
<feature type="domain" description="N-acetyltransferase" evidence="1">
    <location>
        <begin position="2"/>
        <end position="149"/>
    </location>
</feature>
<dbReference type="Proteomes" id="UP000001880">
    <property type="component" value="Chromosome"/>
</dbReference>
<dbReference type="PROSITE" id="PS51186">
    <property type="entry name" value="GNAT"/>
    <property type="match status" value="1"/>
</dbReference>
<name>D0LX35_HALO1</name>
<dbReference type="InterPro" id="IPR041380">
    <property type="entry name" value="Acetyltransf_17"/>
</dbReference>
<gene>
    <name evidence="2" type="ordered locus">Hoch_3575</name>
</gene>
<evidence type="ECO:0000313" key="3">
    <source>
        <dbReference type="Proteomes" id="UP000001880"/>
    </source>
</evidence>
<dbReference type="InterPro" id="IPR025559">
    <property type="entry name" value="Eis_dom"/>
</dbReference>
<dbReference type="RefSeq" id="WP_012828676.1">
    <property type="nucleotide sequence ID" value="NC_013440.1"/>
</dbReference>
<dbReference type="Pfam" id="PF17668">
    <property type="entry name" value="Acetyltransf_17"/>
    <property type="match status" value="1"/>
</dbReference>
<dbReference type="eggNOG" id="COG4552">
    <property type="taxonomic scope" value="Bacteria"/>
</dbReference>
<dbReference type="InterPro" id="IPR036527">
    <property type="entry name" value="SCP2_sterol-bd_dom_sf"/>
</dbReference>
<dbReference type="Gene3D" id="3.40.630.30">
    <property type="match status" value="2"/>
</dbReference>
<dbReference type="STRING" id="502025.Hoch_3575"/>
<evidence type="ECO:0000313" key="2">
    <source>
        <dbReference type="EMBL" id="ACY16077.1"/>
    </source>
</evidence>
<dbReference type="KEGG" id="hoh:Hoch_3575"/>
<dbReference type="CDD" id="cd04301">
    <property type="entry name" value="NAT_SF"/>
    <property type="match status" value="1"/>
</dbReference>
<dbReference type="GO" id="GO:0030649">
    <property type="term" value="P:aminoglycoside antibiotic catabolic process"/>
    <property type="evidence" value="ECO:0007669"/>
    <property type="project" value="TreeGrafter"/>
</dbReference>
<sequence length="393" mass="42252">MSAGRDYGPVRGDEQLGALAKIVSISFGIDAELARAWLAPHATHARIMRENGHVVGGLLLVPMGQFFGGRRVSSTGIAGVGILPSERGRGTATALMQAALAELSAQGTALSVLFPATMPLYRRAGYEIAGGHYRIRVAAAAIGVSERALPVRPADRGDTRTVERLYRTQAVHRNGWLDRPSYVWDRVRNSPKGMSVHGHLVEGEREPEGYVFYRQEPLPGAAGFNLLVTDMAAATPRAARRLLGFLSDHRSMAGRITWHGGVDDAFVALLPERGYELSLAEPWMLRLVDTEAALRQRGYPKVLDTRLELEVHDPLLSGGRARFRVDISGGKAEVRRGGRGAMVLDGSALAALYSGHLSPQQLALAGRLEATPSMLARAAAAFAGPAPSLPDFF</sequence>
<dbReference type="Gene3D" id="3.30.1050.10">
    <property type="entry name" value="SCP2 sterol-binding domain"/>
    <property type="match status" value="1"/>
</dbReference>
<dbReference type="PANTHER" id="PTHR37817">
    <property type="entry name" value="N-ACETYLTRANSFERASE EIS"/>
    <property type="match status" value="1"/>
</dbReference>
<dbReference type="GO" id="GO:0034069">
    <property type="term" value="F:aminoglycoside N-acetyltransferase activity"/>
    <property type="evidence" value="ECO:0007669"/>
    <property type="project" value="TreeGrafter"/>
</dbReference>
<dbReference type="SUPFAM" id="SSF55729">
    <property type="entry name" value="Acyl-CoA N-acyltransferases (Nat)"/>
    <property type="match status" value="1"/>
</dbReference>
<dbReference type="Pfam" id="PF13530">
    <property type="entry name" value="SCP2_2"/>
    <property type="match status" value="1"/>
</dbReference>
<dbReference type="EMBL" id="CP001804">
    <property type="protein sequence ID" value="ACY16077.1"/>
    <property type="molecule type" value="Genomic_DNA"/>
</dbReference>
<protein>
    <submittedName>
        <fullName evidence="2">GCN5-related N-acetyltransferase</fullName>
    </submittedName>
</protein>
<reference evidence="2 3" key="1">
    <citation type="journal article" date="2010" name="Stand. Genomic Sci.">
        <title>Complete genome sequence of Haliangium ochraceum type strain (SMP-2).</title>
        <authorList>
            <consortium name="US DOE Joint Genome Institute (JGI-PGF)"/>
            <person name="Ivanova N."/>
            <person name="Daum C."/>
            <person name="Lang E."/>
            <person name="Abt B."/>
            <person name="Kopitz M."/>
            <person name="Saunders E."/>
            <person name="Lapidus A."/>
            <person name="Lucas S."/>
            <person name="Glavina Del Rio T."/>
            <person name="Nolan M."/>
            <person name="Tice H."/>
            <person name="Copeland A."/>
            <person name="Cheng J.F."/>
            <person name="Chen F."/>
            <person name="Bruce D."/>
            <person name="Goodwin L."/>
            <person name="Pitluck S."/>
            <person name="Mavromatis K."/>
            <person name="Pati A."/>
            <person name="Mikhailova N."/>
            <person name="Chen A."/>
            <person name="Palaniappan K."/>
            <person name="Land M."/>
            <person name="Hauser L."/>
            <person name="Chang Y.J."/>
            <person name="Jeffries C.D."/>
            <person name="Detter J.C."/>
            <person name="Brettin T."/>
            <person name="Rohde M."/>
            <person name="Goker M."/>
            <person name="Bristow J."/>
            <person name="Markowitz V."/>
            <person name="Eisen J.A."/>
            <person name="Hugenholtz P."/>
            <person name="Kyrpides N.C."/>
            <person name="Klenk H.P."/>
        </authorList>
    </citation>
    <scope>NUCLEOTIDE SEQUENCE [LARGE SCALE GENOMIC DNA]</scope>
    <source>
        <strain evidence="3">DSM 14365 / CIP 107738 / JCM 11303 / AJ 13395 / SMP-2</strain>
    </source>
</reference>
<dbReference type="AlphaFoldDB" id="D0LX35"/>
<evidence type="ECO:0000259" key="1">
    <source>
        <dbReference type="PROSITE" id="PS51186"/>
    </source>
</evidence>
<keyword evidence="2" id="KW-0808">Transferase</keyword>
<dbReference type="InterPro" id="IPR000182">
    <property type="entry name" value="GNAT_dom"/>
</dbReference>
<dbReference type="InterPro" id="IPR051554">
    <property type="entry name" value="Acetyltransferase_Eis"/>
</dbReference>
<dbReference type="SUPFAM" id="SSF55718">
    <property type="entry name" value="SCP-like"/>
    <property type="match status" value="1"/>
</dbReference>
<dbReference type="PANTHER" id="PTHR37817:SF1">
    <property type="entry name" value="N-ACETYLTRANSFERASE EIS"/>
    <property type="match status" value="1"/>
</dbReference>